<dbReference type="PANTHER" id="PTHR10986">
    <property type="entry name" value="39S RIBOSOMAL PROTEIN L20"/>
    <property type="match status" value="1"/>
</dbReference>
<gene>
    <name evidence="4" type="primary">rplT_30</name>
    <name evidence="4" type="ORF">SDC9_92478</name>
</gene>
<dbReference type="GO" id="GO:0003735">
    <property type="term" value="F:structural constituent of ribosome"/>
    <property type="evidence" value="ECO:0007669"/>
    <property type="project" value="InterPro"/>
</dbReference>
<comment type="similarity">
    <text evidence="1">Belongs to the bacterial ribosomal protein bL20 family.</text>
</comment>
<sequence length="119" mass="13545">MPRAVDGTKRKDRRKKILELAKGYYGRRSTNNRVAKDAVAKAGQYAYRGRKERKRDFRKLWIARINAAVQAEGLNYSTFMHGMKLANIEINRKALSNMAIEDKGTFSALVAQVKVALDK</sequence>
<protein>
    <submittedName>
        <fullName evidence="4">50S ribosomal protein L20</fullName>
    </submittedName>
</protein>
<name>A0A644ZYJ5_9ZZZZ</name>
<dbReference type="GO" id="GO:1990904">
    <property type="term" value="C:ribonucleoprotein complex"/>
    <property type="evidence" value="ECO:0007669"/>
    <property type="project" value="UniProtKB-KW"/>
</dbReference>
<accession>A0A644ZYJ5</accession>
<dbReference type="GO" id="GO:0006412">
    <property type="term" value="P:translation"/>
    <property type="evidence" value="ECO:0007669"/>
    <property type="project" value="InterPro"/>
</dbReference>
<keyword evidence="3" id="KW-0687">Ribonucleoprotein</keyword>
<dbReference type="HAMAP" id="MF_00382">
    <property type="entry name" value="Ribosomal_bL20"/>
    <property type="match status" value="1"/>
</dbReference>
<dbReference type="CDD" id="cd07026">
    <property type="entry name" value="Ribosomal_L20"/>
    <property type="match status" value="1"/>
</dbReference>
<dbReference type="InterPro" id="IPR035566">
    <property type="entry name" value="Ribosomal_protein_bL20_C"/>
</dbReference>
<dbReference type="EMBL" id="VSSQ01011014">
    <property type="protein sequence ID" value="MPM45786.1"/>
    <property type="molecule type" value="Genomic_DNA"/>
</dbReference>
<dbReference type="SUPFAM" id="SSF74731">
    <property type="entry name" value="Ribosomal protein L20"/>
    <property type="match status" value="1"/>
</dbReference>
<dbReference type="Gene3D" id="6.10.160.10">
    <property type="match status" value="1"/>
</dbReference>
<evidence type="ECO:0000256" key="2">
    <source>
        <dbReference type="ARBA" id="ARBA00022980"/>
    </source>
</evidence>
<comment type="caution">
    <text evidence="4">The sequence shown here is derived from an EMBL/GenBank/DDBJ whole genome shotgun (WGS) entry which is preliminary data.</text>
</comment>
<reference evidence="4" key="1">
    <citation type="submission" date="2019-08" db="EMBL/GenBank/DDBJ databases">
        <authorList>
            <person name="Kucharzyk K."/>
            <person name="Murdoch R.W."/>
            <person name="Higgins S."/>
            <person name="Loffler F."/>
        </authorList>
    </citation>
    <scope>NUCLEOTIDE SEQUENCE</scope>
</reference>
<dbReference type="Gene3D" id="1.10.1900.20">
    <property type="entry name" value="Ribosomal protein L20"/>
    <property type="match status" value="1"/>
</dbReference>
<evidence type="ECO:0000256" key="3">
    <source>
        <dbReference type="ARBA" id="ARBA00023274"/>
    </source>
</evidence>
<dbReference type="GO" id="GO:0019843">
    <property type="term" value="F:rRNA binding"/>
    <property type="evidence" value="ECO:0007669"/>
    <property type="project" value="InterPro"/>
</dbReference>
<dbReference type="InterPro" id="IPR005813">
    <property type="entry name" value="Ribosomal_bL20"/>
</dbReference>
<evidence type="ECO:0000256" key="1">
    <source>
        <dbReference type="ARBA" id="ARBA00007698"/>
    </source>
</evidence>
<proteinExistence type="inferred from homology"/>
<dbReference type="GO" id="GO:0005840">
    <property type="term" value="C:ribosome"/>
    <property type="evidence" value="ECO:0007669"/>
    <property type="project" value="UniProtKB-KW"/>
</dbReference>
<organism evidence="4">
    <name type="scientific">bioreactor metagenome</name>
    <dbReference type="NCBI Taxonomy" id="1076179"/>
    <lineage>
        <taxon>unclassified sequences</taxon>
        <taxon>metagenomes</taxon>
        <taxon>ecological metagenomes</taxon>
    </lineage>
</organism>
<dbReference type="NCBIfam" id="TIGR01032">
    <property type="entry name" value="rplT_bact"/>
    <property type="match status" value="1"/>
</dbReference>
<dbReference type="AlphaFoldDB" id="A0A644ZYJ5"/>
<dbReference type="PRINTS" id="PR00062">
    <property type="entry name" value="RIBOSOMALL20"/>
</dbReference>
<keyword evidence="2 4" id="KW-0689">Ribosomal protein</keyword>
<dbReference type="FunFam" id="1.10.1900.20:FF:000001">
    <property type="entry name" value="50S ribosomal protein L20"/>
    <property type="match status" value="1"/>
</dbReference>
<evidence type="ECO:0000313" key="4">
    <source>
        <dbReference type="EMBL" id="MPM45786.1"/>
    </source>
</evidence>
<dbReference type="Pfam" id="PF00453">
    <property type="entry name" value="Ribosomal_L20"/>
    <property type="match status" value="1"/>
</dbReference>